<evidence type="ECO:0000256" key="4">
    <source>
        <dbReference type="ARBA" id="ARBA00022801"/>
    </source>
</evidence>
<evidence type="ECO:0000256" key="3">
    <source>
        <dbReference type="ARBA" id="ARBA00022737"/>
    </source>
</evidence>
<comment type="similarity">
    <text evidence="5">Belongs to the DPH7 family.</text>
</comment>
<evidence type="ECO:0000313" key="9">
    <source>
        <dbReference type="EMBL" id="VDD88457.1"/>
    </source>
</evidence>
<protein>
    <recommendedName>
        <fullName evidence="6">methylated diphthine methylhydrolase</fullName>
        <ecNumber evidence="6">3.1.1.97</ecNumber>
    </recommendedName>
</protein>
<sequence>MPVSSVDKIILPERPAALRYCTQIAFPYKLVVSTYELKGGLRRGSLWFVDDSHSKIKNLQMSAGVFRFDLFPDGITLVASLTNGCLSTVNLESFSATDLLVSMDAMLLSACVSQQQVLCSDNFGNVHVVDLLSGSPLFRTPCEVWCATWLNDINYIASGGEDALLKLWDVRCSCQPVACNSSHESGVVFVRKEDDNYLITGSYDENIRRFDVRKLEKPLRDLQLNGGVWNVEETSESKLLAACMYNGWILLDKTTFSILERKSDAGDFILYGAVECNDPSLIASCTFNNYTVHFDKITS</sequence>
<dbReference type="InterPro" id="IPR001680">
    <property type="entry name" value="WD40_rpt"/>
</dbReference>
<dbReference type="WBParaSite" id="EVEC_0000389201-mRNA-1">
    <property type="protein sequence ID" value="EVEC_0000389201-mRNA-1"/>
    <property type="gene ID" value="EVEC_0000389201"/>
</dbReference>
<dbReference type="EMBL" id="UXUI01007634">
    <property type="protein sequence ID" value="VDD88457.1"/>
    <property type="molecule type" value="Genomic_DNA"/>
</dbReference>
<dbReference type="Proteomes" id="UP000274131">
    <property type="component" value="Unassembled WGS sequence"/>
</dbReference>
<dbReference type="InterPro" id="IPR019775">
    <property type="entry name" value="WD40_repeat_CS"/>
</dbReference>
<keyword evidence="3" id="KW-0677">Repeat</keyword>
<dbReference type="EC" id="3.1.1.97" evidence="6"/>
<dbReference type="Gene3D" id="2.130.10.10">
    <property type="entry name" value="YVTN repeat-like/Quinoprotein amine dehydrogenase"/>
    <property type="match status" value="1"/>
</dbReference>
<gene>
    <name evidence="9" type="ORF">EVEC_LOCUS3600</name>
</gene>
<dbReference type="Pfam" id="PF00400">
    <property type="entry name" value="WD40"/>
    <property type="match status" value="1"/>
</dbReference>
<keyword evidence="4" id="KW-0378">Hydrolase</keyword>
<keyword evidence="2 8" id="KW-0853">WD repeat</keyword>
<evidence type="ECO:0000256" key="5">
    <source>
        <dbReference type="ARBA" id="ARBA00038092"/>
    </source>
</evidence>
<dbReference type="InterPro" id="IPR036322">
    <property type="entry name" value="WD40_repeat_dom_sf"/>
</dbReference>
<dbReference type="SMART" id="SM00320">
    <property type="entry name" value="WD40"/>
    <property type="match status" value="2"/>
</dbReference>
<dbReference type="GO" id="GO:0005737">
    <property type="term" value="C:cytoplasm"/>
    <property type="evidence" value="ECO:0007669"/>
    <property type="project" value="TreeGrafter"/>
</dbReference>
<dbReference type="GO" id="GO:0061685">
    <property type="term" value="F:diphthine methylesterase activity"/>
    <property type="evidence" value="ECO:0007669"/>
    <property type="project" value="UniProtKB-EC"/>
</dbReference>
<dbReference type="InterPro" id="IPR052415">
    <property type="entry name" value="Diphthine_MTase"/>
</dbReference>
<comment type="catalytic activity">
    <reaction evidence="7">
        <text>diphthine methyl ester-[translation elongation factor 2] + H2O = diphthine-[translation elongation factor 2] + methanol + H(+)</text>
        <dbReference type="Rhea" id="RHEA:42656"/>
        <dbReference type="Rhea" id="RHEA-COMP:10172"/>
        <dbReference type="Rhea" id="RHEA-COMP:10173"/>
        <dbReference type="ChEBI" id="CHEBI:15377"/>
        <dbReference type="ChEBI" id="CHEBI:15378"/>
        <dbReference type="ChEBI" id="CHEBI:17790"/>
        <dbReference type="ChEBI" id="CHEBI:79005"/>
        <dbReference type="ChEBI" id="CHEBI:82696"/>
        <dbReference type="EC" id="3.1.1.97"/>
    </reaction>
</comment>
<dbReference type="PROSITE" id="PS50082">
    <property type="entry name" value="WD_REPEATS_2"/>
    <property type="match status" value="1"/>
</dbReference>
<reference evidence="9 10" key="2">
    <citation type="submission" date="2018-10" db="EMBL/GenBank/DDBJ databases">
        <authorList>
            <consortium name="Pathogen Informatics"/>
        </authorList>
    </citation>
    <scope>NUCLEOTIDE SEQUENCE [LARGE SCALE GENOMIC DNA]</scope>
</reference>
<dbReference type="PANTHER" id="PTHR46042">
    <property type="entry name" value="DIPHTHINE METHYLTRANSFERASE"/>
    <property type="match status" value="1"/>
</dbReference>
<evidence type="ECO:0000256" key="1">
    <source>
        <dbReference type="ARBA" id="ARBA00005156"/>
    </source>
</evidence>
<evidence type="ECO:0000313" key="11">
    <source>
        <dbReference type="WBParaSite" id="EVEC_0000389201-mRNA-1"/>
    </source>
</evidence>
<evidence type="ECO:0000256" key="8">
    <source>
        <dbReference type="PROSITE-ProRule" id="PRU00221"/>
    </source>
</evidence>
<evidence type="ECO:0000313" key="10">
    <source>
        <dbReference type="Proteomes" id="UP000274131"/>
    </source>
</evidence>
<keyword evidence="10" id="KW-1185">Reference proteome</keyword>
<feature type="repeat" description="WD" evidence="8">
    <location>
        <begin position="144"/>
        <end position="171"/>
    </location>
</feature>
<dbReference type="STRING" id="51028.A0A0N4V1Q4"/>
<dbReference type="PROSITE" id="PS00678">
    <property type="entry name" value="WD_REPEATS_1"/>
    <property type="match status" value="1"/>
</dbReference>
<evidence type="ECO:0000256" key="7">
    <source>
        <dbReference type="ARBA" id="ARBA00047551"/>
    </source>
</evidence>
<comment type="pathway">
    <text evidence="1">Protein modification; peptidyl-diphthamide biosynthesis.</text>
</comment>
<evidence type="ECO:0000256" key="2">
    <source>
        <dbReference type="ARBA" id="ARBA00022574"/>
    </source>
</evidence>
<dbReference type="PANTHER" id="PTHR46042:SF1">
    <property type="entry name" value="DIPHTHINE METHYLTRANSFERASE"/>
    <property type="match status" value="1"/>
</dbReference>
<proteinExistence type="inferred from homology"/>
<accession>A0A0N4V1Q4</accession>
<dbReference type="GO" id="GO:0017183">
    <property type="term" value="P:protein histidyl modification to diphthamide"/>
    <property type="evidence" value="ECO:0007669"/>
    <property type="project" value="TreeGrafter"/>
</dbReference>
<reference evidence="11" key="1">
    <citation type="submission" date="2017-02" db="UniProtKB">
        <authorList>
            <consortium name="WormBaseParasite"/>
        </authorList>
    </citation>
    <scope>IDENTIFICATION</scope>
</reference>
<dbReference type="SUPFAM" id="SSF50978">
    <property type="entry name" value="WD40 repeat-like"/>
    <property type="match status" value="1"/>
</dbReference>
<evidence type="ECO:0000256" key="6">
    <source>
        <dbReference type="ARBA" id="ARBA00039131"/>
    </source>
</evidence>
<name>A0A0N4V1Q4_ENTVE</name>
<dbReference type="InterPro" id="IPR015943">
    <property type="entry name" value="WD40/YVTN_repeat-like_dom_sf"/>
</dbReference>
<organism evidence="11">
    <name type="scientific">Enterobius vermicularis</name>
    <name type="common">Human pinworm</name>
    <dbReference type="NCBI Taxonomy" id="51028"/>
    <lineage>
        <taxon>Eukaryota</taxon>
        <taxon>Metazoa</taxon>
        <taxon>Ecdysozoa</taxon>
        <taxon>Nematoda</taxon>
        <taxon>Chromadorea</taxon>
        <taxon>Rhabditida</taxon>
        <taxon>Spirurina</taxon>
        <taxon>Oxyuridomorpha</taxon>
        <taxon>Oxyuroidea</taxon>
        <taxon>Oxyuridae</taxon>
        <taxon>Enterobius</taxon>
    </lineage>
</organism>
<dbReference type="OrthoDB" id="1930760at2759"/>
<dbReference type="AlphaFoldDB" id="A0A0N4V1Q4"/>